<protein>
    <recommendedName>
        <fullName evidence="3">Kazal-like domain-containing protein</fullName>
    </recommendedName>
</protein>
<dbReference type="EMBL" id="OU893349">
    <property type="protein sequence ID" value="CAG9787863.1"/>
    <property type="molecule type" value="Genomic_DNA"/>
</dbReference>
<proteinExistence type="predicted"/>
<dbReference type="SUPFAM" id="SSF100895">
    <property type="entry name" value="Kazal-type serine protease inhibitors"/>
    <property type="match status" value="1"/>
</dbReference>
<dbReference type="InterPro" id="IPR002350">
    <property type="entry name" value="Kazal_dom"/>
</dbReference>
<reference evidence="4" key="2">
    <citation type="submission" date="2022-10" db="EMBL/GenBank/DDBJ databases">
        <authorList>
            <consortium name="ENA_rothamsted_submissions"/>
            <consortium name="culmorum"/>
            <person name="King R."/>
        </authorList>
    </citation>
    <scope>NUCLEOTIDE SEQUENCE</scope>
</reference>
<evidence type="ECO:0000313" key="4">
    <source>
        <dbReference type="EMBL" id="CAG9787863.1"/>
    </source>
</evidence>
<dbReference type="Proteomes" id="UP001153714">
    <property type="component" value="Chromosome 18"/>
</dbReference>
<keyword evidence="5" id="KW-1185">Reference proteome</keyword>
<dbReference type="InterPro" id="IPR039932">
    <property type="entry name" value="Spink4-like"/>
</dbReference>
<dbReference type="PANTHER" id="PTHR21179:SF1">
    <property type="entry name" value="KAZ1-TYPE SERINE PROTEASE INHIBITOR-LIKE PROTEIN TYPE EPSILON-RELATED"/>
    <property type="match status" value="1"/>
</dbReference>
<dbReference type="GO" id="GO:0004867">
    <property type="term" value="F:serine-type endopeptidase inhibitor activity"/>
    <property type="evidence" value="ECO:0007669"/>
    <property type="project" value="InterPro"/>
</dbReference>
<feature type="signal peptide" evidence="2">
    <location>
        <begin position="1"/>
        <end position="15"/>
    </location>
</feature>
<dbReference type="Gene3D" id="3.30.60.30">
    <property type="match status" value="1"/>
</dbReference>
<evidence type="ECO:0000259" key="3">
    <source>
        <dbReference type="PROSITE" id="PS51465"/>
    </source>
</evidence>
<dbReference type="InterPro" id="IPR036058">
    <property type="entry name" value="Kazal_dom_sf"/>
</dbReference>
<dbReference type="SMART" id="SM00280">
    <property type="entry name" value="KAZAL"/>
    <property type="match status" value="1"/>
</dbReference>
<accession>A0A9N9WCW6</accession>
<evidence type="ECO:0000256" key="2">
    <source>
        <dbReference type="SAM" id="SignalP"/>
    </source>
</evidence>
<organism evidence="4 5">
    <name type="scientific">Diatraea saccharalis</name>
    <name type="common">sugarcane borer</name>
    <dbReference type="NCBI Taxonomy" id="40085"/>
    <lineage>
        <taxon>Eukaryota</taxon>
        <taxon>Metazoa</taxon>
        <taxon>Ecdysozoa</taxon>
        <taxon>Arthropoda</taxon>
        <taxon>Hexapoda</taxon>
        <taxon>Insecta</taxon>
        <taxon>Pterygota</taxon>
        <taxon>Neoptera</taxon>
        <taxon>Endopterygota</taxon>
        <taxon>Lepidoptera</taxon>
        <taxon>Glossata</taxon>
        <taxon>Ditrysia</taxon>
        <taxon>Pyraloidea</taxon>
        <taxon>Crambidae</taxon>
        <taxon>Crambinae</taxon>
        <taxon>Diatraea</taxon>
    </lineage>
</organism>
<reference evidence="4" key="1">
    <citation type="submission" date="2021-12" db="EMBL/GenBank/DDBJ databases">
        <authorList>
            <person name="King R."/>
        </authorList>
    </citation>
    <scope>NUCLEOTIDE SEQUENCE</scope>
</reference>
<dbReference type="AlphaFoldDB" id="A0A9N9WCW6"/>
<name>A0A9N9WCW6_9NEOP</name>
<feature type="domain" description="Kazal-like" evidence="3">
    <location>
        <begin position="48"/>
        <end position="101"/>
    </location>
</feature>
<evidence type="ECO:0000313" key="5">
    <source>
        <dbReference type="Proteomes" id="UP001153714"/>
    </source>
</evidence>
<sequence>MRIFGIAFKFKLLFADVTFERASRCPTSGSTVTTSSTTTVIPSSTPSLEVIRTCMLNCPTTSEYNPICGSNGVTYDNPSRFECAKMCGLNIQMLRRSRCEVTGSSVTPNTNTTPNSTSATTPTSISISSPITNATPIPTKPNVTPITPNVTPTSPKVAPTTPNGLDFTIPQDILDSIFTTDYGGLIDERHERRV</sequence>
<dbReference type="PROSITE" id="PS51465">
    <property type="entry name" value="KAZAL_2"/>
    <property type="match status" value="1"/>
</dbReference>
<dbReference type="OrthoDB" id="6513408at2759"/>
<feature type="chain" id="PRO_5040240703" description="Kazal-like domain-containing protein" evidence="2">
    <location>
        <begin position="16"/>
        <end position="194"/>
    </location>
</feature>
<feature type="region of interest" description="Disordered" evidence="1">
    <location>
        <begin position="101"/>
        <end position="159"/>
    </location>
</feature>
<dbReference type="Pfam" id="PF07648">
    <property type="entry name" value="Kazal_2"/>
    <property type="match status" value="1"/>
</dbReference>
<dbReference type="PANTHER" id="PTHR21179">
    <property type="entry name" value="SERINE-TYPE ENDOPEPTIDASE INHIBITOR"/>
    <property type="match status" value="1"/>
</dbReference>
<evidence type="ECO:0000256" key="1">
    <source>
        <dbReference type="SAM" id="MobiDB-lite"/>
    </source>
</evidence>
<keyword evidence="2" id="KW-0732">Signal</keyword>
<feature type="compositionally biased region" description="Low complexity" evidence="1">
    <location>
        <begin position="107"/>
        <end position="153"/>
    </location>
</feature>
<dbReference type="CDD" id="cd00104">
    <property type="entry name" value="KAZAL_FS"/>
    <property type="match status" value="1"/>
</dbReference>
<gene>
    <name evidence="4" type="ORF">DIATSA_LOCUS5715</name>
</gene>